<dbReference type="GO" id="GO:0070475">
    <property type="term" value="P:rRNA base methylation"/>
    <property type="evidence" value="ECO:0007669"/>
    <property type="project" value="UniProtKB-UniRule"/>
</dbReference>
<dbReference type="PANTHER" id="PTHR37426:SF1">
    <property type="entry name" value="RIBOSOMAL RNA LARGE SUBUNIT METHYLTRANSFERASE J"/>
    <property type="match status" value="1"/>
</dbReference>
<dbReference type="EC" id="2.1.1.266" evidence="1"/>
<dbReference type="InterPro" id="IPR007473">
    <property type="entry name" value="RlmJ"/>
</dbReference>
<protein>
    <recommendedName>
        <fullName evidence="1">Ribosomal RNA large subunit methyltransferase J</fullName>
        <ecNumber evidence="1">2.1.1.266</ecNumber>
    </recommendedName>
    <alternativeName>
        <fullName evidence="1">23S rRNA (adenine(2030)-N6)-methyltransferase</fullName>
    </alternativeName>
    <alternativeName>
        <fullName evidence="1">23S rRNA m6A2030 methyltransferase</fullName>
    </alternativeName>
</protein>
<comment type="catalytic activity">
    <reaction evidence="1">
        <text>adenosine(2030) in 23S rRNA + S-adenosyl-L-methionine = N(6)-methyladenosine(2030) in 23S rRNA + S-adenosyl-L-homocysteine + H(+)</text>
        <dbReference type="Rhea" id="RHEA:43736"/>
        <dbReference type="Rhea" id="RHEA-COMP:10668"/>
        <dbReference type="Rhea" id="RHEA-COMP:10669"/>
        <dbReference type="ChEBI" id="CHEBI:15378"/>
        <dbReference type="ChEBI" id="CHEBI:57856"/>
        <dbReference type="ChEBI" id="CHEBI:59789"/>
        <dbReference type="ChEBI" id="CHEBI:74411"/>
        <dbReference type="ChEBI" id="CHEBI:74449"/>
        <dbReference type="EC" id="2.1.1.266"/>
    </reaction>
</comment>
<feature type="binding site" evidence="1">
    <location>
        <position position="116"/>
    </location>
    <ligand>
        <name>S-adenosyl-L-methionine</name>
        <dbReference type="ChEBI" id="CHEBI:59789"/>
    </ligand>
</feature>
<name>A0A7C1ZQU9_9GAMM</name>
<evidence type="ECO:0000256" key="1">
    <source>
        <dbReference type="HAMAP-Rule" id="MF_00934"/>
    </source>
</evidence>
<dbReference type="InterPro" id="IPR029063">
    <property type="entry name" value="SAM-dependent_MTases_sf"/>
</dbReference>
<dbReference type="AlphaFoldDB" id="A0A7C1ZQU9"/>
<evidence type="ECO:0000313" key="2">
    <source>
        <dbReference type="EMBL" id="HEC74603.1"/>
    </source>
</evidence>
<comment type="caution">
    <text evidence="2">The sequence shown here is derived from an EMBL/GenBank/DDBJ whole genome shotgun (WGS) entry which is preliminary data.</text>
</comment>
<dbReference type="Proteomes" id="UP000886384">
    <property type="component" value="Unassembled WGS sequence"/>
</dbReference>
<keyword evidence="1" id="KW-0694">RNA-binding</keyword>
<gene>
    <name evidence="1" type="primary">rlmJ</name>
    <name evidence="2" type="ORF">ENI26_09575</name>
</gene>
<comment type="function">
    <text evidence="1">Specifically methylates the adenine in position 2030 of 23S rRNA.</text>
</comment>
<reference evidence="2" key="1">
    <citation type="journal article" date="2020" name="mSystems">
        <title>Genome- and Community-Level Interaction Insights into Carbon Utilization and Element Cycling Functions of Hydrothermarchaeota in Hydrothermal Sediment.</title>
        <authorList>
            <person name="Zhou Z."/>
            <person name="Liu Y."/>
            <person name="Xu W."/>
            <person name="Pan J."/>
            <person name="Luo Z.H."/>
            <person name="Li M."/>
        </authorList>
    </citation>
    <scope>NUCLEOTIDE SEQUENCE [LARGE SCALE GENOMIC DNA]</scope>
    <source>
        <strain evidence="2">HyVt-380</strain>
    </source>
</reference>
<keyword evidence="1" id="KW-0949">S-adenosyl-L-methionine</keyword>
<feature type="binding site" evidence="1">
    <location>
        <position position="19"/>
    </location>
    <ligand>
        <name>S-adenosyl-L-methionine</name>
        <dbReference type="ChEBI" id="CHEBI:59789"/>
    </ligand>
</feature>
<dbReference type="HAMAP" id="MF_00934">
    <property type="entry name" value="23SrRNA_methyltr_J"/>
    <property type="match status" value="1"/>
</dbReference>
<organism evidence="2">
    <name type="scientific">Methylophaga aminisulfidivorans</name>
    <dbReference type="NCBI Taxonomy" id="230105"/>
    <lineage>
        <taxon>Bacteria</taxon>
        <taxon>Pseudomonadati</taxon>
        <taxon>Pseudomonadota</taxon>
        <taxon>Gammaproteobacteria</taxon>
        <taxon>Thiotrichales</taxon>
        <taxon>Piscirickettsiaceae</taxon>
        <taxon>Methylophaga</taxon>
    </lineage>
</organism>
<feature type="active site" description="Proton acceptor" evidence="1">
    <location>
        <position position="162"/>
    </location>
</feature>
<comment type="similarity">
    <text evidence="1">Belongs to the RlmJ family.</text>
</comment>
<feature type="binding site" evidence="1">
    <location>
        <position position="42"/>
    </location>
    <ligand>
        <name>S-adenosyl-L-methionine</name>
        <dbReference type="ChEBI" id="CHEBI:59789"/>
    </ligand>
</feature>
<proteinExistence type="inferred from homology"/>
<dbReference type="GO" id="GO:0036307">
    <property type="term" value="F:23S rRNA (adenine(2030)-N(6))-methyltransferase activity"/>
    <property type="evidence" value="ECO:0007669"/>
    <property type="project" value="UniProtKB-UniRule"/>
</dbReference>
<dbReference type="PANTHER" id="PTHR37426">
    <property type="entry name" value="RIBOSOMAL RNA LARGE SUBUNIT METHYLTRANSFERASE J"/>
    <property type="match status" value="1"/>
</dbReference>
<comment type="subunit">
    <text evidence="1">Monomer.</text>
</comment>
<dbReference type="Gene3D" id="3.40.50.150">
    <property type="entry name" value="Vaccinia Virus protein VP39"/>
    <property type="match status" value="1"/>
</dbReference>
<feature type="binding site" evidence="1">
    <location>
        <position position="162"/>
    </location>
    <ligand>
        <name>S-adenosyl-L-methionine</name>
        <dbReference type="ChEBI" id="CHEBI:59789"/>
    </ligand>
</feature>
<feature type="binding site" evidence="1">
    <location>
        <begin position="141"/>
        <end position="142"/>
    </location>
    <ligand>
        <name>S-adenosyl-L-methionine</name>
        <dbReference type="ChEBI" id="CHEBI:59789"/>
    </ligand>
</feature>
<dbReference type="Pfam" id="PF04378">
    <property type="entry name" value="RsmJ"/>
    <property type="match status" value="1"/>
</dbReference>
<keyword evidence="1" id="KW-0808">Transferase</keyword>
<feature type="binding site" evidence="1">
    <location>
        <position position="98"/>
    </location>
    <ligand>
        <name>S-adenosyl-L-methionine</name>
        <dbReference type="ChEBI" id="CHEBI:59789"/>
    </ligand>
</feature>
<dbReference type="EMBL" id="DRHY01000206">
    <property type="protein sequence ID" value="HEC74603.1"/>
    <property type="molecule type" value="Genomic_DNA"/>
</dbReference>
<sequence>MLSYRHSFHAGNFADVLKHCVLINVLQHMCKKDKAFSYIDTHSGAGLYSLSSEQAEKRQEYKQGIAKLYELDWPELSAYLNAIQSVNPDGKLSFYPGSPLIATQFIRQQDQAWCYELHPEDAQLLSENTQKQFQTRVMHQDGLQGLLSLLPPESRRAAVLIDPSYEMKSDYDLVVETVIKAHKKFATGTYMIWYPVVDRSRINRLQKKFKNSGIKHIQTFELGLSADTAERGMTSSGMIVINPPWQLMDTMSSLLPQIVKVLGESKEAFYRAEVLVEQQ</sequence>
<keyword evidence="1" id="KW-0698">rRNA processing</keyword>
<accession>A0A7C1ZQU9</accession>
<feature type="site" description="Interaction with substrate rRNA" evidence="1">
    <location>
        <position position="4"/>
    </location>
</feature>
<dbReference type="GO" id="GO:0003723">
    <property type="term" value="F:RNA binding"/>
    <property type="evidence" value="ECO:0007669"/>
    <property type="project" value="UniProtKB-UniRule"/>
</dbReference>
<keyword evidence="1" id="KW-0489">Methyltransferase</keyword>
<dbReference type="GO" id="GO:0005829">
    <property type="term" value="C:cytosol"/>
    <property type="evidence" value="ECO:0007669"/>
    <property type="project" value="TreeGrafter"/>
</dbReference>
<dbReference type="SUPFAM" id="SSF53335">
    <property type="entry name" value="S-adenosyl-L-methionine-dependent methyltransferases"/>
    <property type="match status" value="1"/>
</dbReference>